<accession>A0A098TKS6</accession>
<dbReference type="EMBL" id="JJML01000076">
    <property type="protein sequence ID" value="KGF71438.1"/>
    <property type="molecule type" value="Genomic_DNA"/>
</dbReference>
<protein>
    <submittedName>
        <fullName evidence="1">Uncharacterized protein</fullName>
    </submittedName>
</protein>
<evidence type="ECO:0000313" key="1">
    <source>
        <dbReference type="EMBL" id="KGF71438.1"/>
    </source>
</evidence>
<reference evidence="1 2" key="1">
    <citation type="journal article" date="2014" name="Mol. Ecol.">
        <title>Evolution of Synechococcus.</title>
        <authorList>
            <person name="Dvorak P."/>
            <person name="Casamatta D."/>
            <person name="Hasler P."/>
            <person name="Poulickova A."/>
            <person name="Ondrej V."/>
            <person name="Sanges R."/>
        </authorList>
    </citation>
    <scope>NUCLEOTIDE SEQUENCE [LARGE SCALE GENOMIC DNA]</scope>
    <source>
        <strain evidence="1 2">CAUP A 1101</strain>
    </source>
</reference>
<name>A0A098TKS6_9CYAN</name>
<proteinExistence type="predicted"/>
<organism evidence="1 2">
    <name type="scientific">Neosynechococcus sphagnicola sy1</name>
    <dbReference type="NCBI Taxonomy" id="1497020"/>
    <lineage>
        <taxon>Bacteria</taxon>
        <taxon>Bacillati</taxon>
        <taxon>Cyanobacteriota</taxon>
        <taxon>Cyanophyceae</taxon>
        <taxon>Neosynechococcales</taxon>
        <taxon>Neosynechococcaceae</taxon>
        <taxon>Neosynechococcus</taxon>
    </lineage>
</organism>
<sequence length="63" mass="7195">MQLPAEVLAVATASVDEGRTFLKRNLRLSDFSDTFQQIFKEEIYSRDRRNAAQLEAIGCFGRN</sequence>
<dbReference type="Proteomes" id="UP000030170">
    <property type="component" value="Unassembled WGS sequence"/>
</dbReference>
<gene>
    <name evidence="1" type="ORF">DO97_19660</name>
</gene>
<comment type="caution">
    <text evidence="1">The sequence shown here is derived from an EMBL/GenBank/DDBJ whole genome shotgun (WGS) entry which is preliminary data.</text>
</comment>
<keyword evidence="2" id="KW-1185">Reference proteome</keyword>
<evidence type="ECO:0000313" key="2">
    <source>
        <dbReference type="Proteomes" id="UP000030170"/>
    </source>
</evidence>
<dbReference type="AlphaFoldDB" id="A0A098TKS6"/>